<sequence>MPPKLLKNYEHEHEITLPPELWRLVFHYFSVQELCRCCQVCVLWNELVNSLDNTVWKKRYYSYPEWRHPNWPISPTVDPKSWKQCLKDNYMANKVWCEYWKDTDQSQCLYVFRKRRDRKTLHVGADCEFTSLKDALNNANAFDRIYLHPGTYDEQIMMLTKLPLELVGYGKLGQVVLTASIELQAETARICNVVIKAPWFTSTIIQSTLGHIQIDNCLFEDGNIEIHAPATCHIRFSKFNHSSIELDSLNVSLIENCEFVQSNNSAAISAWGFKFSGAEYGWVYRWLQESVQSIVSQYSIDQLKPQAGTSLLPNYQPDCKDPNNMKSNNSSLVDLNDDAANNHYILYDSDASALSSDSDDSDQESLPDPSVHQLSYLAGQRLTQGKFHDLLRPHVQAESQEETKSTSSVIQNYGKIKEFLEKLRGCVVRNCKIHKCQGGGIMVSCHGNVRLYRNDIHDCSYGIRCIQVSRVSIIWNLIHHCRTSGVFMRLSSEGVIAGNDIYANGEAGIDIRKQADPFIQNNHIRHGKRSGIVVLGGGKGNICDNDIYCNKEAGIYILYKGIPTVRRNRICHGKAAGIAINEQGRGYITDNLISDNQWGGVDIRNGGNPVIKNNWICNGASDGVVIGLEALGTLENNVIHGNFGHGVWIMSSSKPLLHGNQISNNNDAGIAFVAYRDNVGHHGNMDTAGNHGNELEVPEEEDDIDLSPCVKVATIEYNSIYHNAGNGVCIKGSDVLKVEANAIHANCGTGVLIDQLPIATVINNSITCNAGSGIAITENSSIDLHGNGIYDNSKYGVVSRGSGRVVENDIIGNQMAGIQLGRGTTKGFQVTKNRVYSGNDHGITLLSYSCGTIEDNILFSGPYSHQYVHNNSQCVVKNNQVIKCESDTVQELLGNDSDETATSTSTDASDSDSNKLSPWKLENPPPRPHVTSPKALPTAPSKHVTTTTRVHNPKLGTSQQGSKLCVIL</sequence>
<dbReference type="InterPro" id="IPR006626">
    <property type="entry name" value="PbH1"/>
</dbReference>
<dbReference type="Pfam" id="PF13229">
    <property type="entry name" value="Beta_helix"/>
    <property type="match status" value="2"/>
</dbReference>
<dbReference type="InterPro" id="IPR051550">
    <property type="entry name" value="SCF-Subunits/Alg-Epimerases"/>
</dbReference>
<dbReference type="InterPro" id="IPR001810">
    <property type="entry name" value="F-box_dom"/>
</dbReference>
<dbReference type="GeneID" id="100375392"/>
<keyword evidence="6" id="KW-1185">Reference proteome</keyword>
<comment type="pathway">
    <text evidence="1">Protein modification; protein ubiquitination.</text>
</comment>
<feature type="compositionally biased region" description="Polar residues" evidence="4">
    <location>
        <begin position="324"/>
        <end position="333"/>
    </location>
</feature>
<dbReference type="SMART" id="SM00722">
    <property type="entry name" value="CASH"/>
    <property type="match status" value="3"/>
</dbReference>
<dbReference type="SUPFAM" id="SSF51126">
    <property type="entry name" value="Pectin lyase-like"/>
    <property type="match status" value="4"/>
</dbReference>
<organism evidence="6 7">
    <name type="scientific">Saccoglossus kowalevskii</name>
    <name type="common">Acorn worm</name>
    <dbReference type="NCBI Taxonomy" id="10224"/>
    <lineage>
        <taxon>Eukaryota</taxon>
        <taxon>Metazoa</taxon>
        <taxon>Hemichordata</taxon>
        <taxon>Enteropneusta</taxon>
        <taxon>Harrimaniidae</taxon>
        <taxon>Saccoglossus</taxon>
    </lineage>
</organism>
<evidence type="ECO:0000313" key="6">
    <source>
        <dbReference type="Proteomes" id="UP000694865"/>
    </source>
</evidence>
<feature type="domain" description="F-box" evidence="5">
    <location>
        <begin position="11"/>
        <end position="59"/>
    </location>
</feature>
<reference evidence="7" key="1">
    <citation type="submission" date="2025-08" db="UniProtKB">
        <authorList>
            <consortium name="RefSeq"/>
        </authorList>
    </citation>
    <scope>IDENTIFICATION</scope>
    <source>
        <tissue evidence="7">Testes</tissue>
    </source>
</reference>
<dbReference type="PANTHER" id="PTHR22990">
    <property type="entry name" value="F-BOX ONLY PROTEIN"/>
    <property type="match status" value="1"/>
</dbReference>
<dbReference type="InterPro" id="IPR012334">
    <property type="entry name" value="Pectin_lyas_fold"/>
</dbReference>
<dbReference type="InterPro" id="IPR006633">
    <property type="entry name" value="Carb-bd_sugar_hydrolysis-dom"/>
</dbReference>
<dbReference type="InterPro" id="IPR022441">
    <property type="entry name" value="Para_beta_helix_rpt-2"/>
</dbReference>
<evidence type="ECO:0000313" key="7">
    <source>
        <dbReference type="RefSeq" id="XP_002739745.1"/>
    </source>
</evidence>
<dbReference type="InterPro" id="IPR036047">
    <property type="entry name" value="F-box-like_dom_sf"/>
</dbReference>
<evidence type="ECO:0000259" key="5">
    <source>
        <dbReference type="PROSITE" id="PS50181"/>
    </source>
</evidence>
<dbReference type="PANTHER" id="PTHR22990:SF15">
    <property type="entry name" value="F-BOX ONLY PROTEIN 10"/>
    <property type="match status" value="1"/>
</dbReference>
<dbReference type="Pfam" id="PF12937">
    <property type="entry name" value="F-box-like"/>
    <property type="match status" value="1"/>
</dbReference>
<dbReference type="RefSeq" id="XP_002739745.1">
    <property type="nucleotide sequence ID" value="XM_002739699.1"/>
</dbReference>
<feature type="compositionally biased region" description="Polar residues" evidence="4">
    <location>
        <begin position="943"/>
        <end position="962"/>
    </location>
</feature>
<name>A0ABM0GXU2_SACKO</name>
<evidence type="ECO:0000256" key="3">
    <source>
        <dbReference type="ARBA" id="ARBA00022786"/>
    </source>
</evidence>
<dbReference type="Gene3D" id="1.20.1280.50">
    <property type="match status" value="1"/>
</dbReference>
<dbReference type="SUPFAM" id="SSF81383">
    <property type="entry name" value="F-box domain"/>
    <property type="match status" value="1"/>
</dbReference>
<proteinExistence type="predicted"/>
<protein>
    <submittedName>
        <fullName evidence="7">F-box only protein 10-like</fullName>
    </submittedName>
</protein>
<feature type="region of interest" description="Disordered" evidence="4">
    <location>
        <begin position="894"/>
        <end position="962"/>
    </location>
</feature>
<keyword evidence="2" id="KW-0677">Repeat</keyword>
<dbReference type="Gene3D" id="2.160.20.10">
    <property type="entry name" value="Single-stranded right-handed beta-helix, Pectin lyase-like"/>
    <property type="match status" value="5"/>
</dbReference>
<dbReference type="SMART" id="SM00710">
    <property type="entry name" value="PbH1"/>
    <property type="match status" value="16"/>
</dbReference>
<dbReference type="InterPro" id="IPR011050">
    <property type="entry name" value="Pectin_lyase_fold/virulence"/>
</dbReference>
<feature type="region of interest" description="Disordered" evidence="4">
    <location>
        <begin position="311"/>
        <end position="333"/>
    </location>
</feature>
<dbReference type="InterPro" id="IPR039448">
    <property type="entry name" value="Beta_helix"/>
</dbReference>
<evidence type="ECO:0000256" key="1">
    <source>
        <dbReference type="ARBA" id="ARBA00004906"/>
    </source>
</evidence>
<keyword evidence="3" id="KW-0833">Ubl conjugation pathway</keyword>
<gene>
    <name evidence="7" type="primary">LOC100375392</name>
</gene>
<dbReference type="PROSITE" id="PS50181">
    <property type="entry name" value="FBOX"/>
    <property type="match status" value="1"/>
</dbReference>
<dbReference type="NCBIfam" id="TIGR03804">
    <property type="entry name" value="para_beta_helix"/>
    <property type="match status" value="1"/>
</dbReference>
<evidence type="ECO:0000256" key="2">
    <source>
        <dbReference type="ARBA" id="ARBA00022737"/>
    </source>
</evidence>
<evidence type="ECO:0000256" key="4">
    <source>
        <dbReference type="SAM" id="MobiDB-lite"/>
    </source>
</evidence>
<accession>A0ABM0GXU2</accession>
<dbReference type="Proteomes" id="UP000694865">
    <property type="component" value="Unplaced"/>
</dbReference>
<dbReference type="SMART" id="SM00256">
    <property type="entry name" value="FBOX"/>
    <property type="match status" value="1"/>
</dbReference>
<dbReference type="CDD" id="cd22090">
    <property type="entry name" value="F-box_FBXO10"/>
    <property type="match status" value="1"/>
</dbReference>